<keyword evidence="2 5" id="KW-0493">Microtubule</keyword>
<dbReference type="SMART" id="SM00865">
    <property type="entry name" value="Tubulin_C"/>
    <property type="match status" value="1"/>
</dbReference>
<evidence type="ECO:0000256" key="3">
    <source>
        <dbReference type="ARBA" id="ARBA00022741"/>
    </source>
</evidence>
<dbReference type="Pfam" id="PF00091">
    <property type="entry name" value="Tubulin"/>
    <property type="match status" value="1"/>
</dbReference>
<feature type="domain" description="Tubulin/FtsZ 2-layer sandwich" evidence="7">
    <location>
        <begin position="261"/>
        <end position="402"/>
    </location>
</feature>
<feature type="domain" description="Tubulin/FtsZ GTPase" evidence="6">
    <location>
        <begin position="56"/>
        <end position="259"/>
    </location>
</feature>
<dbReference type="InterPro" id="IPR017975">
    <property type="entry name" value="Tubulin_CS"/>
</dbReference>
<evidence type="ECO:0008006" key="10">
    <source>
        <dbReference type="Google" id="ProtNLM"/>
    </source>
</evidence>
<dbReference type="SUPFAM" id="SSF52490">
    <property type="entry name" value="Tubulin nucleotide-binding domain-like"/>
    <property type="match status" value="1"/>
</dbReference>
<dbReference type="InterPro" id="IPR036525">
    <property type="entry name" value="Tubulin/FtsZ_GTPase_sf"/>
</dbReference>
<dbReference type="AlphaFoldDB" id="A0A0L0SS24"/>
<dbReference type="Proteomes" id="UP000054350">
    <property type="component" value="Unassembled WGS sequence"/>
</dbReference>
<dbReference type="GO" id="GO:0007017">
    <property type="term" value="P:microtubule-based process"/>
    <property type="evidence" value="ECO:0007669"/>
    <property type="project" value="InterPro"/>
</dbReference>
<dbReference type="STRING" id="578462.A0A0L0SS24"/>
<dbReference type="SMART" id="SM00864">
    <property type="entry name" value="Tubulin"/>
    <property type="match status" value="1"/>
</dbReference>
<reference evidence="9" key="2">
    <citation type="submission" date="2009-11" db="EMBL/GenBank/DDBJ databases">
        <title>The Genome Sequence of Allomyces macrogynus strain ATCC 38327.</title>
        <authorList>
            <consortium name="The Broad Institute Genome Sequencing Platform"/>
            <person name="Russ C."/>
            <person name="Cuomo C."/>
            <person name="Shea T."/>
            <person name="Young S.K."/>
            <person name="Zeng Q."/>
            <person name="Koehrsen M."/>
            <person name="Haas B."/>
            <person name="Borodovsky M."/>
            <person name="Guigo R."/>
            <person name="Alvarado L."/>
            <person name="Berlin A."/>
            <person name="Borenstein D."/>
            <person name="Chen Z."/>
            <person name="Engels R."/>
            <person name="Freedman E."/>
            <person name="Gellesch M."/>
            <person name="Goldberg J."/>
            <person name="Griggs A."/>
            <person name="Gujja S."/>
            <person name="Heiman D."/>
            <person name="Hepburn T."/>
            <person name="Howarth C."/>
            <person name="Jen D."/>
            <person name="Larson L."/>
            <person name="Lewis B."/>
            <person name="Mehta T."/>
            <person name="Park D."/>
            <person name="Pearson M."/>
            <person name="Roberts A."/>
            <person name="Saif S."/>
            <person name="Shenoy N."/>
            <person name="Sisk P."/>
            <person name="Stolte C."/>
            <person name="Sykes S."/>
            <person name="Walk T."/>
            <person name="White J."/>
            <person name="Yandava C."/>
            <person name="Burger G."/>
            <person name="Gray M.W."/>
            <person name="Holland P.W.H."/>
            <person name="King N."/>
            <person name="Lang F.B.F."/>
            <person name="Roger A.J."/>
            <person name="Ruiz-Trillo I."/>
            <person name="Lander E."/>
            <person name="Nusbaum C."/>
        </authorList>
    </citation>
    <scope>NUCLEOTIDE SEQUENCE [LARGE SCALE GENOMIC DNA]</scope>
    <source>
        <strain evidence="9">ATCC 38327</strain>
    </source>
</reference>
<dbReference type="InterPro" id="IPR000217">
    <property type="entry name" value="Tubulin"/>
</dbReference>
<dbReference type="InterPro" id="IPR023123">
    <property type="entry name" value="Tubulin_C"/>
</dbReference>
<gene>
    <name evidence="8" type="ORF">AMAG_10813</name>
</gene>
<sequence>MPQSLVIQVGQCGNQIGSRFWEQALAEHSQTNRKAIYDESMATFFQNIERRGKRRAAVPVGDGTGQIKGLEARGLMIDMEEGVINAMDGSPLRELFTPDQILTATSGSGNNWAVGHHHYGVQYGDHLRDMIRKQAEACDALQSVFLIHSLGGGTGSGLGTRIAAFLADELPDVYRFATVVAPSPQHDDVVTSPYNAVLALRHLAEHADAVVPVENQALMDICAHAGVTDPKADTKPFGAMNQIVAQLMLNMTASMRFPGSLNVDINEITMNLVPFPALKYLLASMSPVAVRPAAGAPAASVRVDRRVDQMFTEAFQPEAQLIKCNPRTSVYVACAAMARGALQVSDLRRNIDRIQKQLQFVWWNQEGWKTGLCHVPPATTTESLLTLSNNTCIAQSFAGIKTRFMKLYTRKANMHHYTEYMEKAEFTDALASLNSVIAEYRQVERDPGPQDVEDDDWEAWARAQVRGRVGSGMNGV</sequence>
<dbReference type="InterPro" id="IPR008280">
    <property type="entry name" value="Tub_FtsZ_C"/>
</dbReference>
<dbReference type="VEuPathDB" id="FungiDB:AMAG_10813"/>
<dbReference type="InterPro" id="IPR004057">
    <property type="entry name" value="Epsilon_tubulin"/>
</dbReference>
<keyword evidence="3 5" id="KW-0547">Nucleotide-binding</keyword>
<reference evidence="8 9" key="1">
    <citation type="submission" date="2009-11" db="EMBL/GenBank/DDBJ databases">
        <title>Annotation of Allomyces macrogynus ATCC 38327.</title>
        <authorList>
            <consortium name="The Broad Institute Genome Sequencing Platform"/>
            <person name="Russ C."/>
            <person name="Cuomo C."/>
            <person name="Burger G."/>
            <person name="Gray M.W."/>
            <person name="Holland P.W.H."/>
            <person name="King N."/>
            <person name="Lang F.B.F."/>
            <person name="Roger A.J."/>
            <person name="Ruiz-Trillo I."/>
            <person name="Young S.K."/>
            <person name="Zeng Q."/>
            <person name="Gargeya S."/>
            <person name="Fitzgerald M."/>
            <person name="Haas B."/>
            <person name="Abouelleil A."/>
            <person name="Alvarado L."/>
            <person name="Arachchi H.M."/>
            <person name="Berlin A."/>
            <person name="Chapman S.B."/>
            <person name="Gearin G."/>
            <person name="Goldberg J."/>
            <person name="Griggs A."/>
            <person name="Gujja S."/>
            <person name="Hansen M."/>
            <person name="Heiman D."/>
            <person name="Howarth C."/>
            <person name="Larimer J."/>
            <person name="Lui A."/>
            <person name="MacDonald P.J.P."/>
            <person name="McCowen C."/>
            <person name="Montmayeur A."/>
            <person name="Murphy C."/>
            <person name="Neiman D."/>
            <person name="Pearson M."/>
            <person name="Priest M."/>
            <person name="Roberts A."/>
            <person name="Saif S."/>
            <person name="Shea T."/>
            <person name="Sisk P."/>
            <person name="Stolte C."/>
            <person name="Sykes S."/>
            <person name="Wortman J."/>
            <person name="Nusbaum C."/>
            <person name="Birren B."/>
        </authorList>
    </citation>
    <scope>NUCLEOTIDE SEQUENCE [LARGE SCALE GENOMIC DNA]</scope>
    <source>
        <strain evidence="8 9">ATCC 38327</strain>
    </source>
</reference>
<keyword evidence="9" id="KW-1185">Reference proteome</keyword>
<evidence type="ECO:0000256" key="1">
    <source>
        <dbReference type="ARBA" id="ARBA00009636"/>
    </source>
</evidence>
<keyword evidence="4 5" id="KW-0342">GTP-binding</keyword>
<evidence type="ECO:0000256" key="5">
    <source>
        <dbReference type="RuleBase" id="RU000352"/>
    </source>
</evidence>
<dbReference type="InterPro" id="IPR018316">
    <property type="entry name" value="Tubulin/FtsZ_2-layer-sand-dom"/>
</dbReference>
<dbReference type="SUPFAM" id="SSF55307">
    <property type="entry name" value="Tubulin C-terminal domain-like"/>
    <property type="match status" value="1"/>
</dbReference>
<evidence type="ECO:0000256" key="4">
    <source>
        <dbReference type="ARBA" id="ARBA00023134"/>
    </source>
</evidence>
<evidence type="ECO:0000259" key="6">
    <source>
        <dbReference type="SMART" id="SM00864"/>
    </source>
</evidence>
<dbReference type="Pfam" id="PF03953">
    <property type="entry name" value="Tubulin_C"/>
    <property type="match status" value="1"/>
</dbReference>
<dbReference type="eggNOG" id="KOG1375">
    <property type="taxonomic scope" value="Eukaryota"/>
</dbReference>
<dbReference type="OMA" id="KRAHLHH"/>
<accession>A0A0L0SS24</accession>
<evidence type="ECO:0000313" key="9">
    <source>
        <dbReference type="Proteomes" id="UP000054350"/>
    </source>
</evidence>
<dbReference type="Gene3D" id="3.40.50.1440">
    <property type="entry name" value="Tubulin/FtsZ, GTPase domain"/>
    <property type="match status" value="1"/>
</dbReference>
<comment type="similarity">
    <text evidence="1 5">Belongs to the tubulin family.</text>
</comment>
<evidence type="ECO:0000256" key="2">
    <source>
        <dbReference type="ARBA" id="ARBA00022701"/>
    </source>
</evidence>
<dbReference type="Gene3D" id="1.10.287.600">
    <property type="entry name" value="Helix hairpin bin"/>
    <property type="match status" value="1"/>
</dbReference>
<evidence type="ECO:0000259" key="7">
    <source>
        <dbReference type="SMART" id="SM00865"/>
    </source>
</evidence>
<organism evidence="8 9">
    <name type="scientific">Allomyces macrogynus (strain ATCC 38327)</name>
    <name type="common">Allomyces javanicus var. macrogynus</name>
    <dbReference type="NCBI Taxonomy" id="578462"/>
    <lineage>
        <taxon>Eukaryota</taxon>
        <taxon>Fungi</taxon>
        <taxon>Fungi incertae sedis</taxon>
        <taxon>Blastocladiomycota</taxon>
        <taxon>Blastocladiomycetes</taxon>
        <taxon>Blastocladiales</taxon>
        <taxon>Blastocladiaceae</taxon>
        <taxon>Allomyces</taxon>
    </lineage>
</organism>
<dbReference type="InterPro" id="IPR003008">
    <property type="entry name" value="Tubulin_FtsZ_GTPase"/>
</dbReference>
<protein>
    <recommendedName>
        <fullName evidence="10">Tubulin/FtsZ GTPase domain-containing protein</fullName>
    </recommendedName>
</protein>
<dbReference type="PANTHER" id="PTHR11588">
    <property type="entry name" value="TUBULIN"/>
    <property type="match status" value="1"/>
</dbReference>
<proteinExistence type="inferred from homology"/>
<dbReference type="OrthoDB" id="1662883at2759"/>
<dbReference type="PRINTS" id="PR01519">
    <property type="entry name" value="EPSLNTUBULIN"/>
</dbReference>
<dbReference type="CDD" id="cd02190">
    <property type="entry name" value="epsilon_tubulin"/>
    <property type="match status" value="1"/>
</dbReference>
<dbReference type="EMBL" id="GG745346">
    <property type="protein sequence ID" value="KNE65159.1"/>
    <property type="molecule type" value="Genomic_DNA"/>
</dbReference>
<dbReference type="PROSITE" id="PS00227">
    <property type="entry name" value="TUBULIN"/>
    <property type="match status" value="1"/>
</dbReference>
<dbReference type="PRINTS" id="PR01161">
    <property type="entry name" value="TUBULIN"/>
</dbReference>
<name>A0A0L0SS24_ALLM3</name>
<dbReference type="GO" id="GO:0005525">
    <property type="term" value="F:GTP binding"/>
    <property type="evidence" value="ECO:0007669"/>
    <property type="project" value="UniProtKB-UniRule"/>
</dbReference>
<evidence type="ECO:0000313" key="8">
    <source>
        <dbReference type="EMBL" id="KNE65159.1"/>
    </source>
</evidence>
<dbReference type="GO" id="GO:0005874">
    <property type="term" value="C:microtubule"/>
    <property type="evidence" value="ECO:0007669"/>
    <property type="project" value="UniProtKB-KW"/>
</dbReference>